<proteinExistence type="predicted"/>
<evidence type="ECO:0000313" key="2">
    <source>
        <dbReference type="Proteomes" id="UP000886501"/>
    </source>
</evidence>
<keyword evidence="2" id="KW-1185">Reference proteome</keyword>
<dbReference type="EMBL" id="MU118095">
    <property type="protein sequence ID" value="KAF9645311.1"/>
    <property type="molecule type" value="Genomic_DNA"/>
</dbReference>
<sequence>MGALENSALEREVEELKEKVNQLDGEFGVLLAHVEALEWVTPSEYLSVEDLLRAGGGGEVVPMDLNEAAALGLRSDFQDLVDRADPVNTTAPLFPHTYTTLRAWLKEWNLQSLRKQAHTFDTITQPIKEIQKWFPNAGAGVMRDHFRETFGMRVPKQLILDYYAATDPAGVQARRAGRIRRRVFYAAGVNHIWAFDQHDKWMRYGLRLHMGVEPFTGVILWLIIWWSNSNPKLVAQQYFKTARRVGGLPMLTQSDHGTENYNIAYAQTSMRQELDPDLVGTLQHNFMRGHTNIKPERAWGRLRDTWSKGFEDMLNVGIAKQWYNTSNLVDSLTFRWLAIPYFQAELDQYVKLHNTTQRRANKHKVLPQGIPEQMFHFPKSVDALDFKVIVPDSLLTKAEEKWAPADDPIFELVPPPFQEIVDKCYDDLGCPAVTFESFWEVYCGLCDKVDATIPLNIVTSLNQSILSKPREDEDVPFDLAHLKAPELDMRNAVDVEGEDEEEDMFPISFTIDNNEDQLY</sequence>
<dbReference type="Proteomes" id="UP000886501">
    <property type="component" value="Unassembled WGS sequence"/>
</dbReference>
<evidence type="ECO:0000313" key="1">
    <source>
        <dbReference type="EMBL" id="KAF9645311.1"/>
    </source>
</evidence>
<accession>A0ACB6Z6S2</accession>
<comment type="caution">
    <text evidence="1">The sequence shown here is derived from an EMBL/GenBank/DDBJ whole genome shotgun (WGS) entry which is preliminary data.</text>
</comment>
<protein>
    <submittedName>
        <fullName evidence="1">Uncharacterized protein</fullName>
    </submittedName>
</protein>
<reference evidence="1" key="1">
    <citation type="submission" date="2019-10" db="EMBL/GenBank/DDBJ databases">
        <authorList>
            <consortium name="DOE Joint Genome Institute"/>
            <person name="Kuo A."/>
            <person name="Miyauchi S."/>
            <person name="Kiss E."/>
            <person name="Drula E."/>
            <person name="Kohler A."/>
            <person name="Sanchez-Garcia M."/>
            <person name="Andreopoulos B."/>
            <person name="Barry K.W."/>
            <person name="Bonito G."/>
            <person name="Buee M."/>
            <person name="Carver A."/>
            <person name="Chen C."/>
            <person name="Cichocki N."/>
            <person name="Clum A."/>
            <person name="Culley D."/>
            <person name="Crous P.W."/>
            <person name="Fauchery L."/>
            <person name="Girlanda M."/>
            <person name="Hayes R."/>
            <person name="Keri Z."/>
            <person name="Labutti K."/>
            <person name="Lipzen A."/>
            <person name="Lombard V."/>
            <person name="Magnuson J."/>
            <person name="Maillard F."/>
            <person name="Morin E."/>
            <person name="Murat C."/>
            <person name="Nolan M."/>
            <person name="Ohm R."/>
            <person name="Pangilinan J."/>
            <person name="Pereira M."/>
            <person name="Perotto S."/>
            <person name="Peter M."/>
            <person name="Riley R."/>
            <person name="Sitrit Y."/>
            <person name="Stielow B."/>
            <person name="Szollosi G."/>
            <person name="Zifcakova L."/>
            <person name="Stursova M."/>
            <person name="Spatafora J.W."/>
            <person name="Tedersoo L."/>
            <person name="Vaario L.-M."/>
            <person name="Yamada A."/>
            <person name="Yan M."/>
            <person name="Wang P."/>
            <person name="Xu J."/>
            <person name="Bruns T."/>
            <person name="Baldrian P."/>
            <person name="Vilgalys R."/>
            <person name="Henrissat B."/>
            <person name="Grigoriev I.V."/>
            <person name="Hibbett D."/>
            <person name="Nagy L.G."/>
            <person name="Martin F.M."/>
        </authorList>
    </citation>
    <scope>NUCLEOTIDE SEQUENCE</scope>
    <source>
        <strain evidence="1">P2</strain>
    </source>
</reference>
<organism evidence="1 2">
    <name type="scientific">Thelephora ganbajun</name>
    <name type="common">Ganba fungus</name>
    <dbReference type="NCBI Taxonomy" id="370292"/>
    <lineage>
        <taxon>Eukaryota</taxon>
        <taxon>Fungi</taxon>
        <taxon>Dikarya</taxon>
        <taxon>Basidiomycota</taxon>
        <taxon>Agaricomycotina</taxon>
        <taxon>Agaricomycetes</taxon>
        <taxon>Thelephorales</taxon>
        <taxon>Thelephoraceae</taxon>
        <taxon>Thelephora</taxon>
    </lineage>
</organism>
<gene>
    <name evidence="1" type="ORF">BDM02DRAFT_3131158</name>
</gene>
<name>A0ACB6Z6S2_THEGA</name>
<reference evidence="1" key="2">
    <citation type="journal article" date="2020" name="Nat. Commun.">
        <title>Large-scale genome sequencing of mycorrhizal fungi provides insights into the early evolution of symbiotic traits.</title>
        <authorList>
            <person name="Miyauchi S."/>
            <person name="Kiss E."/>
            <person name="Kuo A."/>
            <person name="Drula E."/>
            <person name="Kohler A."/>
            <person name="Sanchez-Garcia M."/>
            <person name="Morin E."/>
            <person name="Andreopoulos B."/>
            <person name="Barry K.W."/>
            <person name="Bonito G."/>
            <person name="Buee M."/>
            <person name="Carver A."/>
            <person name="Chen C."/>
            <person name="Cichocki N."/>
            <person name="Clum A."/>
            <person name="Culley D."/>
            <person name="Crous P.W."/>
            <person name="Fauchery L."/>
            <person name="Girlanda M."/>
            <person name="Hayes R.D."/>
            <person name="Keri Z."/>
            <person name="LaButti K."/>
            <person name="Lipzen A."/>
            <person name="Lombard V."/>
            <person name="Magnuson J."/>
            <person name="Maillard F."/>
            <person name="Murat C."/>
            <person name="Nolan M."/>
            <person name="Ohm R.A."/>
            <person name="Pangilinan J."/>
            <person name="Pereira M.F."/>
            <person name="Perotto S."/>
            <person name="Peter M."/>
            <person name="Pfister S."/>
            <person name="Riley R."/>
            <person name="Sitrit Y."/>
            <person name="Stielow J.B."/>
            <person name="Szollosi G."/>
            <person name="Zifcakova L."/>
            <person name="Stursova M."/>
            <person name="Spatafora J.W."/>
            <person name="Tedersoo L."/>
            <person name="Vaario L.M."/>
            <person name="Yamada A."/>
            <person name="Yan M."/>
            <person name="Wang P."/>
            <person name="Xu J."/>
            <person name="Bruns T."/>
            <person name="Baldrian P."/>
            <person name="Vilgalys R."/>
            <person name="Dunand C."/>
            <person name="Henrissat B."/>
            <person name="Grigoriev I.V."/>
            <person name="Hibbett D."/>
            <person name="Nagy L.G."/>
            <person name="Martin F.M."/>
        </authorList>
    </citation>
    <scope>NUCLEOTIDE SEQUENCE</scope>
    <source>
        <strain evidence="1">P2</strain>
    </source>
</reference>